<organism evidence="13 14">
    <name type="scientific">Cymbomonas tetramitiformis</name>
    <dbReference type="NCBI Taxonomy" id="36881"/>
    <lineage>
        <taxon>Eukaryota</taxon>
        <taxon>Viridiplantae</taxon>
        <taxon>Chlorophyta</taxon>
        <taxon>Pyramimonadophyceae</taxon>
        <taxon>Pyramimonadales</taxon>
        <taxon>Pyramimonadaceae</taxon>
        <taxon>Cymbomonas</taxon>
    </lineage>
</organism>
<dbReference type="InterPro" id="IPR051014">
    <property type="entry name" value="Cation_Transport_ATPase_IB"/>
</dbReference>
<protein>
    <submittedName>
        <fullName evidence="13">Cadmium/zinc-transporting ATPase</fullName>
    </submittedName>
</protein>
<reference evidence="13 14" key="1">
    <citation type="journal article" date="2015" name="Genome Biol. Evol.">
        <title>Comparative Genomics of a Bacterivorous Green Alga Reveals Evolutionary Causalities and Consequences of Phago-Mixotrophic Mode of Nutrition.</title>
        <authorList>
            <person name="Burns J.A."/>
            <person name="Paasch A."/>
            <person name="Narechania A."/>
            <person name="Kim E."/>
        </authorList>
    </citation>
    <scope>NUCLEOTIDE SEQUENCE [LARGE SCALE GENOMIC DNA]</scope>
    <source>
        <strain evidence="13 14">PLY_AMNH</strain>
    </source>
</reference>
<dbReference type="InterPro" id="IPR044492">
    <property type="entry name" value="P_typ_ATPase_HD_dom"/>
</dbReference>
<keyword evidence="8 10" id="KW-1133">Transmembrane helix</keyword>
<evidence type="ECO:0000256" key="2">
    <source>
        <dbReference type="ARBA" id="ARBA00006024"/>
    </source>
</evidence>
<dbReference type="GO" id="GO:0016887">
    <property type="term" value="F:ATP hydrolysis activity"/>
    <property type="evidence" value="ECO:0007669"/>
    <property type="project" value="InterPro"/>
</dbReference>
<evidence type="ECO:0000256" key="10">
    <source>
        <dbReference type="RuleBase" id="RU362081"/>
    </source>
</evidence>
<evidence type="ECO:0000256" key="11">
    <source>
        <dbReference type="SAM" id="MobiDB-lite"/>
    </source>
</evidence>
<feature type="transmembrane region" description="Helical" evidence="10">
    <location>
        <begin position="792"/>
        <end position="810"/>
    </location>
</feature>
<dbReference type="NCBIfam" id="TIGR01525">
    <property type="entry name" value="ATPase-IB_hvy"/>
    <property type="match status" value="1"/>
</dbReference>
<keyword evidence="7" id="KW-1278">Translocase</keyword>
<proteinExistence type="inferred from homology"/>
<dbReference type="Gene3D" id="3.40.1110.10">
    <property type="entry name" value="Calcium-transporting ATPase, cytoplasmic domain N"/>
    <property type="match status" value="1"/>
</dbReference>
<feature type="transmembrane region" description="Helical" evidence="10">
    <location>
        <begin position="251"/>
        <end position="268"/>
    </location>
</feature>
<dbReference type="Gene3D" id="2.70.150.10">
    <property type="entry name" value="Calcium-transporting ATPase, cytoplasmic transduction domain A"/>
    <property type="match status" value="1"/>
</dbReference>
<keyword evidence="5 10" id="KW-0547">Nucleotide-binding</keyword>
<evidence type="ECO:0000256" key="1">
    <source>
        <dbReference type="ARBA" id="ARBA00004141"/>
    </source>
</evidence>
<dbReference type="InterPro" id="IPR023214">
    <property type="entry name" value="HAD_sf"/>
</dbReference>
<dbReference type="InterPro" id="IPR001757">
    <property type="entry name" value="P_typ_ATPase"/>
</dbReference>
<keyword evidence="9 10" id="KW-0472">Membrane</keyword>
<keyword evidence="6 10" id="KW-0067">ATP-binding</keyword>
<feature type="transmembrane region" description="Helical" evidence="10">
    <location>
        <begin position="477"/>
        <end position="500"/>
    </location>
</feature>
<dbReference type="InterPro" id="IPR036412">
    <property type="entry name" value="HAD-like_sf"/>
</dbReference>
<dbReference type="InterPro" id="IPR008250">
    <property type="entry name" value="ATPase_P-typ_transduc_dom_A_sf"/>
</dbReference>
<evidence type="ECO:0000256" key="3">
    <source>
        <dbReference type="ARBA" id="ARBA00022692"/>
    </source>
</evidence>
<dbReference type="InterPro" id="IPR023298">
    <property type="entry name" value="ATPase_P-typ_TM_dom_sf"/>
</dbReference>
<comment type="subcellular location">
    <subcellularLocation>
        <location evidence="1">Membrane</location>
        <topology evidence="1">Multi-pass membrane protein</topology>
    </subcellularLocation>
</comment>
<dbReference type="GO" id="GO:0005524">
    <property type="term" value="F:ATP binding"/>
    <property type="evidence" value="ECO:0007669"/>
    <property type="project" value="UniProtKB-UniRule"/>
</dbReference>
<evidence type="ECO:0000313" key="13">
    <source>
        <dbReference type="EMBL" id="KAK3281755.1"/>
    </source>
</evidence>
<dbReference type="GO" id="GO:0046872">
    <property type="term" value="F:metal ion binding"/>
    <property type="evidence" value="ECO:0007669"/>
    <property type="project" value="UniProtKB-KW"/>
</dbReference>
<dbReference type="Gene3D" id="3.40.50.1000">
    <property type="entry name" value="HAD superfamily/HAD-like"/>
    <property type="match status" value="1"/>
</dbReference>
<comment type="caution">
    <text evidence="13">The sequence shown here is derived from an EMBL/GenBank/DDBJ whole genome shotgun (WGS) entry which is preliminary data.</text>
</comment>
<sequence>MGQTDDCGHRGACPEHGPCTEPTVIEHDGHIGYLHDGQLTCDVGSGTFDTECKLRHHVEEERVIKSDHRHGPGCGHEQIPHGDHFDYLVDDRLHHVADPACGEECSHQSTEPGTVYDHGPISFIRNKLMGRGYAPLDEVAVGIASKKVQTRLFVAGICCPSEEPIINNALNSLPGVHSIVITIPSKTVTVEHDASLSTVGNLVDALNEASLQAQVHKPDENQIGHYPPWHVLLSAFFFLVSCFHYIEGLEFLKWFALVSIVVGIPPIMRKAFGALKTGVLDINCLMTFAVAGALALEEFIEGGAVVVLFAASEYLESRAMDKARVAMGNILSLKPQEAIIAETGENIPVEEVRIGMVLAVKPGEKVPVDGVVTKGASAVDESCLTGESRPVSKMVGDDVFSGTINQQSYMEVKATMEAKESAVSKLVDLIERAQNERSRNEQLVDLFAKFYTPLVVFTAALLVIVPVSAGIGDWEEWLYLSAVLLLIGCPCALVLASPVVTISGLSTATKWGVLIKGSLHLESLGTLQTIALDKTGTLTEGAFRVTNLEAASDDQEPFLLEMLAGVESQSSHPIAGAVLQYCKGKGAVVPAQVEHYTTLEGEGVRATVQGKRVCVGNHRLPARLNLSSALVDKAIGWGLQGGTAGWVTVDDVLVGIFCVQDKVRETSRQAVLDFKKLGLRPVMLTGDAQEAARSVAQQVGIPQDDVYAQLLPQEKLDLISSFKLEGTTAMVGDGINDGPALAMADIGVAMGVMGTALAMETADISLFTNDLGQLAKSVSLGRRCRDKIIQNVVFSFLVKIVIVITSVLGYTGLWEAIVADLGSALVVIFNGVALLDGPRHGHGHSHAHTSWFAKLGKLGRSHSHSHSHGDKPCGGHDHSHGHSHGDKPCGGHDHESHGHSHGDKPCGGHDHESHGDKPSGGHGHSHGDKPSGGHGHESHGHSHGDKPCGGHGHESHGHSHGDKPSGGHGHESHGDKPSGGHGHESHGHSHGDKPCGGHGHESHGDEPSGGHGHESHGHSHGDKPSGGHGHESHGHSHGDKPCGGHGHESHGDKPSGGHGHESHGHESHGDKPSGGHGHESHGHSHGDKPSGGHGHSHDVVPPVSNDALPPVIPSHKFLADPADIELAL</sequence>
<name>A0AAE0GP29_9CHLO</name>
<dbReference type="PROSITE" id="PS50846">
    <property type="entry name" value="HMA_2"/>
    <property type="match status" value="1"/>
</dbReference>
<keyword evidence="4 10" id="KW-0479">Metal-binding</keyword>
<dbReference type="PROSITE" id="PS00154">
    <property type="entry name" value="ATPASE_E1_E2"/>
    <property type="match status" value="1"/>
</dbReference>
<dbReference type="SUPFAM" id="SSF81665">
    <property type="entry name" value="Calcium ATPase, transmembrane domain M"/>
    <property type="match status" value="1"/>
</dbReference>
<dbReference type="SFLD" id="SFLDG00002">
    <property type="entry name" value="C1.7:_P-type_atpase_like"/>
    <property type="match status" value="1"/>
</dbReference>
<dbReference type="PANTHER" id="PTHR48085:SF5">
    <property type="entry name" value="CADMIUM_ZINC-TRANSPORTING ATPASE HMA4-RELATED"/>
    <property type="match status" value="1"/>
</dbReference>
<evidence type="ECO:0000259" key="12">
    <source>
        <dbReference type="PROSITE" id="PS50846"/>
    </source>
</evidence>
<keyword evidence="14" id="KW-1185">Reference proteome</keyword>
<dbReference type="AlphaFoldDB" id="A0AAE0GP29"/>
<dbReference type="CDD" id="cd02079">
    <property type="entry name" value="P-type_ATPase_HM"/>
    <property type="match status" value="1"/>
</dbReference>
<dbReference type="InterPro" id="IPR036163">
    <property type="entry name" value="HMA_dom_sf"/>
</dbReference>
<dbReference type="SFLD" id="SFLDS00003">
    <property type="entry name" value="Haloacid_Dehalogenase"/>
    <property type="match status" value="1"/>
</dbReference>
<dbReference type="CDD" id="cd00371">
    <property type="entry name" value="HMA"/>
    <property type="match status" value="1"/>
</dbReference>
<dbReference type="Pfam" id="PF00122">
    <property type="entry name" value="E1-E2_ATPase"/>
    <property type="match status" value="1"/>
</dbReference>
<evidence type="ECO:0000256" key="6">
    <source>
        <dbReference type="ARBA" id="ARBA00022840"/>
    </source>
</evidence>
<evidence type="ECO:0000313" key="14">
    <source>
        <dbReference type="Proteomes" id="UP001190700"/>
    </source>
</evidence>
<dbReference type="InterPro" id="IPR006121">
    <property type="entry name" value="HMA_dom"/>
</dbReference>
<dbReference type="FunFam" id="2.70.150.10:FF:000002">
    <property type="entry name" value="Copper-transporting ATPase 1, putative"/>
    <property type="match status" value="1"/>
</dbReference>
<dbReference type="InterPro" id="IPR027256">
    <property type="entry name" value="P-typ_ATPase_IB"/>
</dbReference>
<dbReference type="PANTHER" id="PTHR48085">
    <property type="entry name" value="CADMIUM/ZINC-TRANSPORTING ATPASE HMA2-RELATED"/>
    <property type="match status" value="1"/>
</dbReference>
<dbReference type="Proteomes" id="UP001190700">
    <property type="component" value="Unassembled WGS sequence"/>
</dbReference>
<dbReference type="SFLD" id="SFLDF00027">
    <property type="entry name" value="p-type_atpase"/>
    <property type="match status" value="1"/>
</dbReference>
<dbReference type="InterPro" id="IPR023299">
    <property type="entry name" value="ATPase_P-typ_cyto_dom_N"/>
</dbReference>
<dbReference type="EMBL" id="LGRX02003714">
    <property type="protein sequence ID" value="KAK3281755.1"/>
    <property type="molecule type" value="Genomic_DNA"/>
</dbReference>
<feature type="compositionally biased region" description="Basic and acidic residues" evidence="11">
    <location>
        <begin position="867"/>
        <end position="1098"/>
    </location>
</feature>
<comment type="similarity">
    <text evidence="2 10">Belongs to the cation transport ATPase (P-type) (TC 3.A.3) family. Type IB subfamily.</text>
</comment>
<accession>A0AAE0GP29</accession>
<dbReference type="InterPro" id="IPR059000">
    <property type="entry name" value="ATPase_P-type_domA"/>
</dbReference>
<dbReference type="SUPFAM" id="SSF56784">
    <property type="entry name" value="HAD-like"/>
    <property type="match status" value="1"/>
</dbReference>
<dbReference type="PRINTS" id="PR00120">
    <property type="entry name" value="HATPASE"/>
</dbReference>
<keyword evidence="3 10" id="KW-0812">Transmembrane</keyword>
<dbReference type="SUPFAM" id="SSF81653">
    <property type="entry name" value="Calcium ATPase, transduction domain A"/>
    <property type="match status" value="1"/>
</dbReference>
<evidence type="ECO:0000256" key="8">
    <source>
        <dbReference type="ARBA" id="ARBA00022989"/>
    </source>
</evidence>
<dbReference type="InterPro" id="IPR018303">
    <property type="entry name" value="ATPase_P-typ_P_site"/>
</dbReference>
<feature type="region of interest" description="Disordered" evidence="11">
    <location>
        <begin position="858"/>
        <end position="1108"/>
    </location>
</feature>
<dbReference type="NCBIfam" id="TIGR01494">
    <property type="entry name" value="ATPase_P-type"/>
    <property type="match status" value="1"/>
</dbReference>
<dbReference type="Gene3D" id="3.30.70.100">
    <property type="match status" value="1"/>
</dbReference>
<gene>
    <name evidence="13" type="ORF">CYMTET_10475</name>
</gene>
<dbReference type="GO" id="GO:0016020">
    <property type="term" value="C:membrane"/>
    <property type="evidence" value="ECO:0007669"/>
    <property type="project" value="UniProtKB-SubCell"/>
</dbReference>
<dbReference type="GO" id="GO:0019829">
    <property type="term" value="F:ATPase-coupled monoatomic cation transmembrane transporter activity"/>
    <property type="evidence" value="ECO:0007669"/>
    <property type="project" value="InterPro"/>
</dbReference>
<feature type="domain" description="HMA" evidence="12">
    <location>
        <begin position="148"/>
        <end position="214"/>
    </location>
</feature>
<evidence type="ECO:0000256" key="9">
    <source>
        <dbReference type="ARBA" id="ARBA00023136"/>
    </source>
</evidence>
<evidence type="ECO:0000256" key="7">
    <source>
        <dbReference type="ARBA" id="ARBA00022967"/>
    </source>
</evidence>
<feature type="transmembrane region" description="Helical" evidence="10">
    <location>
        <begin position="446"/>
        <end position="471"/>
    </location>
</feature>
<dbReference type="PRINTS" id="PR00119">
    <property type="entry name" value="CATATPASE"/>
</dbReference>
<feature type="transmembrane region" description="Helical" evidence="10">
    <location>
        <begin position="226"/>
        <end position="246"/>
    </location>
</feature>
<feature type="transmembrane region" description="Helical" evidence="10">
    <location>
        <begin position="288"/>
        <end position="311"/>
    </location>
</feature>
<dbReference type="SUPFAM" id="SSF55008">
    <property type="entry name" value="HMA, heavy metal-associated domain"/>
    <property type="match status" value="1"/>
</dbReference>
<dbReference type="Pfam" id="PF00702">
    <property type="entry name" value="Hydrolase"/>
    <property type="match status" value="1"/>
</dbReference>
<evidence type="ECO:0000256" key="5">
    <source>
        <dbReference type="ARBA" id="ARBA00022741"/>
    </source>
</evidence>
<evidence type="ECO:0000256" key="4">
    <source>
        <dbReference type="ARBA" id="ARBA00022723"/>
    </source>
</evidence>